<keyword evidence="3" id="KW-1185">Reference proteome</keyword>
<organism evidence="2 3">
    <name type="scientific">Ensifer oleiphilus</name>
    <dbReference type="NCBI Taxonomy" id="2742698"/>
    <lineage>
        <taxon>Bacteria</taxon>
        <taxon>Pseudomonadati</taxon>
        <taxon>Pseudomonadota</taxon>
        <taxon>Alphaproteobacteria</taxon>
        <taxon>Hyphomicrobiales</taxon>
        <taxon>Rhizobiaceae</taxon>
        <taxon>Sinorhizobium/Ensifer group</taxon>
        <taxon>Ensifer</taxon>
    </lineage>
</organism>
<dbReference type="PANTHER" id="PTHR14136:SF17">
    <property type="entry name" value="BTB_POZ DOMAIN-CONTAINING PROTEIN KCTD9"/>
    <property type="match status" value="1"/>
</dbReference>
<dbReference type="InterPro" id="IPR051082">
    <property type="entry name" value="Pentapeptide-BTB/POZ_domain"/>
</dbReference>
<proteinExistence type="predicted"/>
<sequence length="262" mass="28461">MRTDTDVFKDFRLNATAFRLFHKASSVGEKRGTLASVAAILLSYLTILIFVSSAQAAHCKSWPKPGVNWSECNKSRLMLAGANLESANLFNANFTMTDLRDANLSFANLEKTKLVRASLAGASARKATFARAEAHRASFVRFSAKDVSFESAELQRTDFSRADLARVNFEKSELGRATFGGARLEDVRFSLANLSRADFTGASFAGFIAFDRSILFLTRIEGVDLSTATGLRQAQIDTACGDAATKLPAGLSVPASWPCMFD</sequence>
<name>A0A7Y6Q6A5_9HYPH</name>
<gene>
    <name evidence="2" type="ORF">HT585_13355</name>
</gene>
<dbReference type="AlphaFoldDB" id="A0A7Y6Q6A5"/>
<dbReference type="EMBL" id="JABWDU010000003">
    <property type="protein sequence ID" value="NVD39847.1"/>
    <property type="molecule type" value="Genomic_DNA"/>
</dbReference>
<feature type="transmembrane region" description="Helical" evidence="1">
    <location>
        <begin position="32"/>
        <end position="51"/>
    </location>
</feature>
<protein>
    <submittedName>
        <fullName evidence="2">Pentapeptide repeat-containing protein</fullName>
    </submittedName>
</protein>
<dbReference type="RefSeq" id="WP_176353404.1">
    <property type="nucleotide sequence ID" value="NZ_JABWDU010000003.1"/>
</dbReference>
<dbReference type="InterPro" id="IPR001646">
    <property type="entry name" value="5peptide_repeat"/>
</dbReference>
<dbReference type="Pfam" id="PF13576">
    <property type="entry name" value="Pentapeptide_3"/>
    <property type="match status" value="1"/>
</dbReference>
<dbReference type="Proteomes" id="UP000520198">
    <property type="component" value="Unassembled WGS sequence"/>
</dbReference>
<comment type="caution">
    <text evidence="2">The sequence shown here is derived from an EMBL/GenBank/DDBJ whole genome shotgun (WGS) entry which is preliminary data.</text>
</comment>
<evidence type="ECO:0000313" key="3">
    <source>
        <dbReference type="Proteomes" id="UP000520198"/>
    </source>
</evidence>
<reference evidence="2 3" key="1">
    <citation type="submission" date="2020-06" db="EMBL/GenBank/DDBJ databases">
        <authorList>
            <person name="Grouzdev D.S."/>
        </authorList>
    </citation>
    <scope>NUCLEOTIDE SEQUENCE [LARGE SCALE GENOMIC DNA]</scope>
    <source>
        <strain evidence="2 3">HO-A22</strain>
    </source>
</reference>
<keyword evidence="1" id="KW-0812">Transmembrane</keyword>
<dbReference type="Gene3D" id="2.160.20.80">
    <property type="entry name" value="E3 ubiquitin-protein ligase SopA"/>
    <property type="match status" value="1"/>
</dbReference>
<dbReference type="SUPFAM" id="SSF141571">
    <property type="entry name" value="Pentapeptide repeat-like"/>
    <property type="match status" value="1"/>
</dbReference>
<evidence type="ECO:0000256" key="1">
    <source>
        <dbReference type="SAM" id="Phobius"/>
    </source>
</evidence>
<keyword evidence="1" id="KW-1133">Transmembrane helix</keyword>
<dbReference type="Pfam" id="PF00805">
    <property type="entry name" value="Pentapeptide"/>
    <property type="match status" value="1"/>
</dbReference>
<dbReference type="PANTHER" id="PTHR14136">
    <property type="entry name" value="BTB_POZ DOMAIN-CONTAINING PROTEIN KCTD9"/>
    <property type="match status" value="1"/>
</dbReference>
<evidence type="ECO:0000313" key="2">
    <source>
        <dbReference type="EMBL" id="NVD39847.1"/>
    </source>
</evidence>
<keyword evidence="1" id="KW-0472">Membrane</keyword>
<accession>A0A7Y6Q6A5</accession>